<dbReference type="Pfam" id="PF17765">
    <property type="entry name" value="MLTR_LBD"/>
    <property type="match status" value="1"/>
</dbReference>
<evidence type="ECO:0000313" key="3">
    <source>
        <dbReference type="Proteomes" id="UP001152519"/>
    </source>
</evidence>
<comment type="caution">
    <text evidence="2">The sequence shown here is derived from an EMBL/GenBank/DDBJ whole genome shotgun (WGS) entry which is preliminary data.</text>
</comment>
<dbReference type="PANTHER" id="PTHR35010:SF2">
    <property type="entry name" value="BLL4672 PROTEIN"/>
    <property type="match status" value="1"/>
</dbReference>
<evidence type="ECO:0000313" key="2">
    <source>
        <dbReference type="EMBL" id="CAG6390817.1"/>
    </source>
</evidence>
<dbReference type="PANTHER" id="PTHR35010">
    <property type="entry name" value="BLL4672 PROTEIN-RELATED"/>
    <property type="match status" value="1"/>
</dbReference>
<dbReference type="Pfam" id="PF13560">
    <property type="entry name" value="HTH_31"/>
    <property type="match status" value="1"/>
</dbReference>
<evidence type="ECO:0000259" key="1">
    <source>
        <dbReference type="SMART" id="SM00530"/>
    </source>
</evidence>
<dbReference type="Proteomes" id="UP001152519">
    <property type="component" value="Unassembled WGS sequence"/>
</dbReference>
<dbReference type="CDD" id="cd00093">
    <property type="entry name" value="HTH_XRE"/>
    <property type="match status" value="1"/>
</dbReference>
<dbReference type="RefSeq" id="WP_251483877.1">
    <property type="nucleotide sequence ID" value="NZ_CAJSLV010000001.1"/>
</dbReference>
<dbReference type="SUPFAM" id="SSF47413">
    <property type="entry name" value="lambda repressor-like DNA-binding domains"/>
    <property type="match status" value="1"/>
</dbReference>
<dbReference type="InterPro" id="IPR010982">
    <property type="entry name" value="Lambda_DNA-bd_dom_sf"/>
</dbReference>
<organism evidence="2 3">
    <name type="scientific">Actinacidiphila cocklensis</name>
    <dbReference type="NCBI Taxonomy" id="887465"/>
    <lineage>
        <taxon>Bacteria</taxon>
        <taxon>Bacillati</taxon>
        <taxon>Actinomycetota</taxon>
        <taxon>Actinomycetes</taxon>
        <taxon>Kitasatosporales</taxon>
        <taxon>Streptomycetaceae</taxon>
        <taxon>Actinacidiphila</taxon>
    </lineage>
</organism>
<sequence>MSAPPAAPLTSANQELGAFLRAHREALKPADLGLSSTARRRTPGLRREEVASLSGVGLAWYTWLEQGRVAASRQVLESVARALRLDPAAVRHTMRLAGFHEPAGPAGQEAIGGLGPAVQPVLDSWPVSPAVLVDRHFDLLAWNAPWRVLLGAPESVPAERRNLMWLLVADPRARAVLGADWEPLAMNVFQHFRAQAGRALSDTRTAEVHRLLGEDTPQLAHWWGCRSVADLTARTVTARLPGSGPLRLSLTSFHPVDDASALVLLFTPCEAEDGARMAELVAAAADGTTAG</sequence>
<dbReference type="SMART" id="SM00530">
    <property type="entry name" value="HTH_XRE"/>
    <property type="match status" value="1"/>
</dbReference>
<proteinExistence type="predicted"/>
<keyword evidence="3" id="KW-1185">Reference proteome</keyword>
<accession>A0A9W4DIE1</accession>
<dbReference type="InterPro" id="IPR041413">
    <property type="entry name" value="MLTR_LBD"/>
</dbReference>
<feature type="domain" description="HTH cro/C1-type" evidence="1">
    <location>
        <begin position="19"/>
        <end position="90"/>
    </location>
</feature>
<dbReference type="InterPro" id="IPR001387">
    <property type="entry name" value="Cro/C1-type_HTH"/>
</dbReference>
<dbReference type="Gene3D" id="3.30.450.180">
    <property type="match status" value="1"/>
</dbReference>
<dbReference type="EMBL" id="CAJSLV010000001">
    <property type="protein sequence ID" value="CAG6390817.1"/>
    <property type="molecule type" value="Genomic_DNA"/>
</dbReference>
<protein>
    <submittedName>
        <fullName evidence="2">Xre family transcriptional regulator</fullName>
    </submittedName>
</protein>
<dbReference type="GO" id="GO:0003677">
    <property type="term" value="F:DNA binding"/>
    <property type="evidence" value="ECO:0007669"/>
    <property type="project" value="InterPro"/>
</dbReference>
<dbReference type="Gene3D" id="1.10.260.40">
    <property type="entry name" value="lambda repressor-like DNA-binding domains"/>
    <property type="match status" value="1"/>
</dbReference>
<dbReference type="AlphaFoldDB" id="A0A9W4DIE1"/>
<gene>
    <name evidence="2" type="ORF">SCOCK_10285</name>
</gene>
<name>A0A9W4DIE1_9ACTN</name>
<reference evidence="2" key="1">
    <citation type="submission" date="2021-05" db="EMBL/GenBank/DDBJ databases">
        <authorList>
            <person name="Arsene-Ploetze F."/>
        </authorList>
    </citation>
    <scope>NUCLEOTIDE SEQUENCE</scope>
    <source>
        <strain evidence="2">DSM 42138</strain>
    </source>
</reference>